<evidence type="ECO:0000313" key="2">
    <source>
        <dbReference type="EMBL" id="PIV71236.1"/>
    </source>
</evidence>
<proteinExistence type="predicted"/>
<protein>
    <submittedName>
        <fullName evidence="2">Competence protein ComGC</fullName>
    </submittedName>
</protein>
<evidence type="ECO:0000313" key="3">
    <source>
        <dbReference type="Proteomes" id="UP000228762"/>
    </source>
</evidence>
<comment type="caution">
    <text evidence="2">The sequence shown here is derived from an EMBL/GenBank/DDBJ whole genome shotgun (WGS) entry which is preliminary data.</text>
</comment>
<feature type="transmembrane region" description="Helical" evidence="1">
    <location>
        <begin position="12"/>
        <end position="32"/>
    </location>
</feature>
<dbReference type="InterPro" id="IPR012902">
    <property type="entry name" value="N_methyl_site"/>
</dbReference>
<dbReference type="PROSITE" id="PS00409">
    <property type="entry name" value="PROKAR_NTER_METHYL"/>
    <property type="match status" value="1"/>
</dbReference>
<keyword evidence="1" id="KW-1133">Transmembrane helix</keyword>
<dbReference type="NCBIfam" id="TIGR02532">
    <property type="entry name" value="IV_pilin_GFxxxE"/>
    <property type="match status" value="1"/>
</dbReference>
<organism evidence="2 3">
    <name type="scientific">Candidatus Roizmanbacteria bacterium CG17_big_fil_post_rev_8_21_14_2_50_39_7</name>
    <dbReference type="NCBI Taxonomy" id="1974858"/>
    <lineage>
        <taxon>Bacteria</taxon>
        <taxon>Candidatus Roizmaniibacteriota</taxon>
    </lineage>
</organism>
<feature type="non-terminal residue" evidence="2">
    <location>
        <position position="33"/>
    </location>
</feature>
<evidence type="ECO:0000256" key="1">
    <source>
        <dbReference type="SAM" id="Phobius"/>
    </source>
</evidence>
<name>A0A2M7EL06_9BACT</name>
<keyword evidence="1" id="KW-0472">Membrane</keyword>
<dbReference type="AlphaFoldDB" id="A0A2M7EL06"/>
<dbReference type="Pfam" id="PF07963">
    <property type="entry name" value="N_methyl"/>
    <property type="match status" value="1"/>
</dbReference>
<sequence>MKKSLALSVTEGFTLLEMLVVLGIIAIILSVLT</sequence>
<reference evidence="3" key="1">
    <citation type="submission" date="2017-09" db="EMBL/GenBank/DDBJ databases">
        <title>Depth-based differentiation of microbial function through sediment-hosted aquifers and enrichment of novel symbionts in the deep terrestrial subsurface.</title>
        <authorList>
            <person name="Probst A.J."/>
            <person name="Ladd B."/>
            <person name="Jarett J.K."/>
            <person name="Geller-Mcgrath D.E."/>
            <person name="Sieber C.M.K."/>
            <person name="Emerson J.B."/>
            <person name="Anantharaman K."/>
            <person name="Thomas B.C."/>
            <person name="Malmstrom R."/>
            <person name="Stieglmeier M."/>
            <person name="Klingl A."/>
            <person name="Woyke T."/>
            <person name="Ryan C.M."/>
            <person name="Banfield J.F."/>
        </authorList>
    </citation>
    <scope>NUCLEOTIDE SEQUENCE [LARGE SCALE GENOMIC DNA]</scope>
</reference>
<gene>
    <name evidence="2" type="ORF">COW57_00645</name>
</gene>
<keyword evidence="1" id="KW-0812">Transmembrane</keyword>
<dbReference type="EMBL" id="PFEV01000028">
    <property type="protein sequence ID" value="PIV71236.1"/>
    <property type="molecule type" value="Genomic_DNA"/>
</dbReference>
<accession>A0A2M7EL06</accession>
<dbReference type="Proteomes" id="UP000228762">
    <property type="component" value="Unassembled WGS sequence"/>
</dbReference>